<proteinExistence type="predicted"/>
<dbReference type="InterPro" id="IPR047183">
    <property type="entry name" value="GDO-like"/>
</dbReference>
<dbReference type="InterPro" id="IPR014710">
    <property type="entry name" value="RmlC-like_jellyroll"/>
</dbReference>
<dbReference type="GO" id="GO:0051213">
    <property type="term" value="F:dioxygenase activity"/>
    <property type="evidence" value="ECO:0007669"/>
    <property type="project" value="InterPro"/>
</dbReference>
<evidence type="ECO:0008006" key="3">
    <source>
        <dbReference type="Google" id="ProtNLM"/>
    </source>
</evidence>
<name>A0A437GW66_9SPHN</name>
<dbReference type="Gene3D" id="2.60.120.10">
    <property type="entry name" value="Jelly Rolls"/>
    <property type="match status" value="2"/>
</dbReference>
<reference evidence="1 2" key="1">
    <citation type="submission" date="2018-12" db="EMBL/GenBank/DDBJ databases">
        <title>Croceicoccus ponticola sp. nov., a lipolytic bacterium isolated from seawater.</title>
        <authorList>
            <person name="Yoon J.-H."/>
        </authorList>
    </citation>
    <scope>NUCLEOTIDE SEQUENCE [LARGE SCALE GENOMIC DNA]</scope>
    <source>
        <strain evidence="1 2">GM-16</strain>
    </source>
</reference>
<dbReference type="PANTHER" id="PTHR41517">
    <property type="entry name" value="1,2-DIOXYGENASE PROTEIN-RELATED"/>
    <property type="match status" value="1"/>
</dbReference>
<dbReference type="RefSeq" id="WP_127612768.1">
    <property type="nucleotide sequence ID" value="NZ_RXOL01000004.1"/>
</dbReference>
<accession>A0A437GW66</accession>
<dbReference type="EMBL" id="RXOL01000004">
    <property type="protein sequence ID" value="RVQ66345.1"/>
    <property type="molecule type" value="Genomic_DNA"/>
</dbReference>
<dbReference type="PANTHER" id="PTHR41517:SF1">
    <property type="entry name" value="CUPIN"/>
    <property type="match status" value="1"/>
</dbReference>
<sequence>MAVGQAGSSGEAKARYMTPVNVFRTRQAEVPIHAFANEREEAFTAGRQTGFIPLDLGPHYGCNYLATTPLMLGRYAIIRAGEELACDLFATGLAGYVLRGVGVAICPDRSFEWASGDALLLPAVGTIIRAREDAIIFCITDEPLLSFLGARPSASVPAIRYPAEDIERQLAAVYERGDDEDLTGRAVFLTHDGGGAYGTTMPALISTITTLEAGGVQRPHHHNAAAITLCLSEDELESVVDGVSCRWRHGLVQITPPCAVHAIYNRGKSRMTSFVSQDSGLFYHMRTTGFAFD</sequence>
<dbReference type="AlphaFoldDB" id="A0A437GW66"/>
<gene>
    <name evidence="1" type="ORF">EKN06_09910</name>
</gene>
<comment type="caution">
    <text evidence="1">The sequence shown here is derived from an EMBL/GenBank/DDBJ whole genome shotgun (WGS) entry which is preliminary data.</text>
</comment>
<evidence type="ECO:0000313" key="1">
    <source>
        <dbReference type="EMBL" id="RVQ66345.1"/>
    </source>
</evidence>
<dbReference type="Proteomes" id="UP000283003">
    <property type="component" value="Unassembled WGS sequence"/>
</dbReference>
<dbReference type="InterPro" id="IPR011051">
    <property type="entry name" value="RmlC_Cupin_sf"/>
</dbReference>
<evidence type="ECO:0000313" key="2">
    <source>
        <dbReference type="Proteomes" id="UP000283003"/>
    </source>
</evidence>
<keyword evidence="2" id="KW-1185">Reference proteome</keyword>
<dbReference type="SUPFAM" id="SSF51182">
    <property type="entry name" value="RmlC-like cupins"/>
    <property type="match status" value="1"/>
</dbReference>
<protein>
    <recommendedName>
        <fullName evidence="3">Cupin domain-containing protein</fullName>
    </recommendedName>
</protein>
<organism evidence="1 2">
    <name type="scientific">Croceicoccus ponticola</name>
    <dbReference type="NCBI Taxonomy" id="2217664"/>
    <lineage>
        <taxon>Bacteria</taxon>
        <taxon>Pseudomonadati</taxon>
        <taxon>Pseudomonadota</taxon>
        <taxon>Alphaproteobacteria</taxon>
        <taxon>Sphingomonadales</taxon>
        <taxon>Erythrobacteraceae</taxon>
        <taxon>Croceicoccus</taxon>
    </lineage>
</organism>
<dbReference type="OrthoDB" id="285029at2"/>